<dbReference type="InterPro" id="IPR001461">
    <property type="entry name" value="Aspartic_peptidase_A1"/>
</dbReference>
<keyword evidence="3" id="KW-1133">Transmembrane helix</keyword>
<dbReference type="Pfam" id="PF00026">
    <property type="entry name" value="Asp"/>
    <property type="match status" value="1"/>
</dbReference>
<keyword evidence="3" id="KW-0472">Membrane</keyword>
<organism evidence="5 6">
    <name type="scientific">Meripilus lineatus</name>
    <dbReference type="NCBI Taxonomy" id="2056292"/>
    <lineage>
        <taxon>Eukaryota</taxon>
        <taxon>Fungi</taxon>
        <taxon>Dikarya</taxon>
        <taxon>Basidiomycota</taxon>
        <taxon>Agaricomycotina</taxon>
        <taxon>Agaricomycetes</taxon>
        <taxon>Polyporales</taxon>
        <taxon>Meripilaceae</taxon>
        <taxon>Meripilus</taxon>
    </lineage>
</organism>
<dbReference type="GO" id="GO:0006508">
    <property type="term" value="P:proteolysis"/>
    <property type="evidence" value="ECO:0007669"/>
    <property type="project" value="InterPro"/>
</dbReference>
<dbReference type="InterPro" id="IPR034164">
    <property type="entry name" value="Pepsin-like_dom"/>
</dbReference>
<comment type="similarity">
    <text evidence="1">Belongs to the peptidase A1 family.</text>
</comment>
<evidence type="ECO:0000256" key="3">
    <source>
        <dbReference type="SAM" id="Phobius"/>
    </source>
</evidence>
<dbReference type="PRINTS" id="PR00792">
    <property type="entry name" value="PEPSIN"/>
</dbReference>
<dbReference type="InterPro" id="IPR033121">
    <property type="entry name" value="PEPTIDASE_A1"/>
</dbReference>
<evidence type="ECO:0000313" key="5">
    <source>
        <dbReference type="EMBL" id="KAJ3488050.1"/>
    </source>
</evidence>
<feature type="compositionally biased region" description="Polar residues" evidence="2">
    <location>
        <begin position="1011"/>
        <end position="1033"/>
    </location>
</feature>
<dbReference type="PANTHER" id="PTHR47966">
    <property type="entry name" value="BETA-SITE APP-CLEAVING ENZYME, ISOFORM A-RELATED"/>
    <property type="match status" value="1"/>
</dbReference>
<feature type="transmembrane region" description="Helical" evidence="3">
    <location>
        <begin position="546"/>
        <end position="567"/>
    </location>
</feature>
<name>A0AAD5YLA4_9APHY</name>
<feature type="region of interest" description="Disordered" evidence="2">
    <location>
        <begin position="973"/>
        <end position="1091"/>
    </location>
</feature>
<feature type="region of interest" description="Disordered" evidence="2">
    <location>
        <begin position="655"/>
        <end position="880"/>
    </location>
</feature>
<dbReference type="InterPro" id="IPR021109">
    <property type="entry name" value="Peptidase_aspartic_dom_sf"/>
</dbReference>
<dbReference type="SUPFAM" id="SSF50630">
    <property type="entry name" value="Acid proteases"/>
    <property type="match status" value="1"/>
</dbReference>
<feature type="compositionally biased region" description="Gly residues" evidence="2">
    <location>
        <begin position="912"/>
        <end position="923"/>
    </location>
</feature>
<accession>A0AAD5YLA4</accession>
<dbReference type="Proteomes" id="UP001212997">
    <property type="component" value="Unassembled WGS sequence"/>
</dbReference>
<reference evidence="5" key="1">
    <citation type="submission" date="2022-07" db="EMBL/GenBank/DDBJ databases">
        <title>Genome Sequence of Physisporinus lineatus.</title>
        <authorList>
            <person name="Buettner E."/>
        </authorList>
    </citation>
    <scope>NUCLEOTIDE SEQUENCE</scope>
    <source>
        <strain evidence="5">VT162</strain>
    </source>
</reference>
<feature type="domain" description="Peptidase A1" evidence="4">
    <location>
        <begin position="128"/>
        <end position="474"/>
    </location>
</feature>
<comment type="caution">
    <text evidence="5">The sequence shown here is derived from an EMBL/GenBank/DDBJ whole genome shotgun (WGS) entry which is preliminary data.</text>
</comment>
<evidence type="ECO:0000256" key="1">
    <source>
        <dbReference type="ARBA" id="ARBA00007447"/>
    </source>
</evidence>
<dbReference type="EMBL" id="JANAWD010000075">
    <property type="protein sequence ID" value="KAJ3488050.1"/>
    <property type="molecule type" value="Genomic_DNA"/>
</dbReference>
<feature type="region of interest" description="Disordered" evidence="2">
    <location>
        <begin position="902"/>
        <end position="923"/>
    </location>
</feature>
<dbReference type="PROSITE" id="PS51767">
    <property type="entry name" value="PEPTIDASE_A1"/>
    <property type="match status" value="1"/>
</dbReference>
<keyword evidence="6" id="KW-1185">Reference proteome</keyword>
<dbReference type="AlphaFoldDB" id="A0AAD5YLA4"/>
<feature type="compositionally biased region" description="Low complexity" evidence="2">
    <location>
        <begin position="1060"/>
        <end position="1069"/>
    </location>
</feature>
<protein>
    <recommendedName>
        <fullName evidence="4">Peptidase A1 domain-containing protein</fullName>
    </recommendedName>
</protein>
<proteinExistence type="inferred from homology"/>
<feature type="region of interest" description="Disordered" evidence="2">
    <location>
        <begin position="12"/>
        <end position="38"/>
    </location>
</feature>
<dbReference type="GO" id="GO:0004190">
    <property type="term" value="F:aspartic-type endopeptidase activity"/>
    <property type="evidence" value="ECO:0007669"/>
    <property type="project" value="InterPro"/>
</dbReference>
<evidence type="ECO:0000313" key="6">
    <source>
        <dbReference type="Proteomes" id="UP001212997"/>
    </source>
</evidence>
<feature type="compositionally biased region" description="Basic and acidic residues" evidence="2">
    <location>
        <begin position="672"/>
        <end position="682"/>
    </location>
</feature>
<dbReference type="CDD" id="cd05471">
    <property type="entry name" value="pepsin_like"/>
    <property type="match status" value="1"/>
</dbReference>
<feature type="compositionally biased region" description="Basic and acidic residues" evidence="2">
    <location>
        <begin position="982"/>
        <end position="995"/>
    </location>
</feature>
<evidence type="ECO:0000259" key="4">
    <source>
        <dbReference type="PROSITE" id="PS51767"/>
    </source>
</evidence>
<dbReference type="Gene3D" id="2.40.70.10">
    <property type="entry name" value="Acid Proteases"/>
    <property type="match status" value="2"/>
</dbReference>
<dbReference type="PANTHER" id="PTHR47966:SF57">
    <property type="entry name" value="PEPTIDASE A1 DOMAIN-CONTAINING PROTEIN"/>
    <property type="match status" value="1"/>
</dbReference>
<feature type="compositionally biased region" description="Polar residues" evidence="2">
    <location>
        <begin position="782"/>
        <end position="793"/>
    </location>
</feature>
<sequence>MTPCLGSHCFPSSSYKGKQRALPRGHSDDDDDNDNNPAHGQIIPLSLVGNSAYEAYVLILSSFTLHLFVSAPRLAFAVRFTSSAPPPRCWPSSGLDQLVHCISVHIGALSFRSRAPQSLTLSHLYSVYTIPVTAGKGKQTLYLQVDSGSSDLWIASTSCSTTPCQQTSGHLYDSSHATQTNIPFSIDYVQGHVDGPIVWDDLQVGNYLIQNQAMSAASVVRDEPLTPNFSGIIGLALPMNSYIAENIPPGTTNSPDGAPFSSNLFGITPSSLAPSYRFLSLTLERPESDKIPSLLGIGKHPKSIVPDPSKVQYASLVTETSGAYFWKTAVRAITVYVDGTAMPIRMAANLGGTPTAVVDSGMPIILASTSIANGIYGALGVGPSSDGNYYLPCTTPINMTVTLDDRTEIFLHPLDLSTYPPSTSSSSSCIGLIQTYPVGSSVGNIADIILGVPFMRSAYTVMAYDAPDSQGNFPNASSPATSAVIRPRLGLLGLTDPAVANEEFHTVRVLNQPLKTSDSGSGSGSKSGVSNASTVEGRKLSVGVEVLIGLVGFFALCFVLFGARWIYAKRKFKKMSASRGGMDMTKDSFAMEDVAYRLARRSSKNDPYGASDETLRSLRYSELKRRKELMSDGTMDSARTRVNLDDVRVSFVPKDHDHKLDHDHDEEEYHDEGDLKKRRDMEMGYVRVQTHNRSDSEGSDPATASTNAPFSPGWDKESLFSTLASTKPARDGPYPNPPPLPSTITSLGALESVDDGSRNRRHGHGHSGSMGPRGRMGHTMRSRSSTNINSHYLDSSRSSISPPPGGLHRLHGGLPSSATFPGPQSQSHLRTASGEPGPSMPLLAHTRSDSHLSRLAGSSGGITDNRGSGGADGIGGGDGDLYPFSPPAHISEFGEFAQESSVGGPWAREGRPGSGVAGIGSGSGVRRGSGLGLFSPPPGSTFSIGVLASQDSRADDLEGEVRLSAAESVATVVAGDIPRPQSQHEHEETTIDHGRTSNSSSAPPPPLHSSDTSSLSHGTQDMANSSEGTNQGRGPNWRGELYEGSLPSNGAPGFLPQSNSGSGASSDGHASGGGSTRRRQLPPIPGEGHGS</sequence>
<feature type="compositionally biased region" description="Polar residues" evidence="2">
    <location>
        <begin position="818"/>
        <end position="830"/>
    </location>
</feature>
<keyword evidence="3" id="KW-0812">Transmembrane</keyword>
<gene>
    <name evidence="5" type="ORF">NLI96_g3106</name>
</gene>
<feature type="compositionally biased region" description="Gly residues" evidence="2">
    <location>
        <begin position="867"/>
        <end position="879"/>
    </location>
</feature>
<evidence type="ECO:0000256" key="2">
    <source>
        <dbReference type="SAM" id="MobiDB-lite"/>
    </source>
</evidence>